<feature type="non-terminal residue" evidence="13">
    <location>
        <position position="1"/>
    </location>
</feature>
<keyword evidence="6" id="KW-1133">Transmembrane helix</keyword>
<comment type="similarity">
    <text evidence="8 9">Belongs to the small heat shock protein (HSP20) family.</text>
</comment>
<feature type="coiled-coil region" evidence="10">
    <location>
        <begin position="1060"/>
        <end position="1235"/>
    </location>
</feature>
<feature type="domain" description="SHSP" evidence="12">
    <location>
        <begin position="37"/>
        <end position="142"/>
    </location>
</feature>
<gene>
    <name evidence="13" type="ORF">HID58_039733</name>
</gene>
<evidence type="ECO:0000256" key="7">
    <source>
        <dbReference type="ARBA" id="ARBA00023136"/>
    </source>
</evidence>
<proteinExistence type="inferred from homology"/>
<evidence type="ECO:0000256" key="4">
    <source>
        <dbReference type="ARBA" id="ARBA00022737"/>
    </source>
</evidence>
<evidence type="ECO:0000256" key="9">
    <source>
        <dbReference type="RuleBase" id="RU003616"/>
    </source>
</evidence>
<dbReference type="InterPro" id="IPR002068">
    <property type="entry name" value="A-crystallin/Hsp20_dom"/>
</dbReference>
<organism evidence="13 14">
    <name type="scientific">Brassica napus</name>
    <name type="common">Rape</name>
    <dbReference type="NCBI Taxonomy" id="3708"/>
    <lineage>
        <taxon>Eukaryota</taxon>
        <taxon>Viridiplantae</taxon>
        <taxon>Streptophyta</taxon>
        <taxon>Embryophyta</taxon>
        <taxon>Tracheophyta</taxon>
        <taxon>Spermatophyta</taxon>
        <taxon>Magnoliopsida</taxon>
        <taxon>eudicotyledons</taxon>
        <taxon>Gunneridae</taxon>
        <taxon>Pentapetalae</taxon>
        <taxon>rosids</taxon>
        <taxon>malvids</taxon>
        <taxon>Brassicales</taxon>
        <taxon>Brassicaceae</taxon>
        <taxon>Brassiceae</taxon>
        <taxon>Brassica</taxon>
    </lineage>
</organism>
<evidence type="ECO:0000256" key="5">
    <source>
        <dbReference type="ARBA" id="ARBA00022821"/>
    </source>
</evidence>
<dbReference type="InterPro" id="IPR008978">
    <property type="entry name" value="HSP20-like_chaperone"/>
</dbReference>
<feature type="compositionally biased region" description="Polar residues" evidence="11">
    <location>
        <begin position="1"/>
        <end position="17"/>
    </location>
</feature>
<dbReference type="Gene3D" id="2.60.40.790">
    <property type="match status" value="4"/>
</dbReference>
<evidence type="ECO:0000256" key="1">
    <source>
        <dbReference type="ARBA" id="ARBA00004162"/>
    </source>
</evidence>
<comment type="subcellular location">
    <subcellularLocation>
        <location evidence="1">Cell membrane</location>
        <topology evidence="1">Single-pass membrane protein</topology>
    </subcellularLocation>
</comment>
<name>A0ABQ8BSU6_BRANA</name>
<dbReference type="Proteomes" id="UP000824890">
    <property type="component" value="Unassembled WGS sequence"/>
</dbReference>
<dbReference type="PANTHER" id="PTHR43670">
    <property type="entry name" value="HEAT SHOCK PROTEIN 26"/>
    <property type="match status" value="1"/>
</dbReference>
<feature type="domain" description="SHSP" evidence="12">
    <location>
        <begin position="951"/>
        <end position="1055"/>
    </location>
</feature>
<dbReference type="CDD" id="cd06464">
    <property type="entry name" value="ACD_sHsps-like"/>
    <property type="match status" value="4"/>
</dbReference>
<feature type="coiled-coil region" evidence="10">
    <location>
        <begin position="335"/>
        <end position="387"/>
    </location>
</feature>
<comment type="caution">
    <text evidence="13">The sequence shown here is derived from an EMBL/GenBank/DDBJ whole genome shotgun (WGS) entry which is preliminary data.</text>
</comment>
<feature type="region of interest" description="Disordered" evidence="11">
    <location>
        <begin position="759"/>
        <end position="784"/>
    </location>
</feature>
<evidence type="ECO:0000313" key="13">
    <source>
        <dbReference type="EMBL" id="KAH0907906.1"/>
    </source>
</evidence>
<keyword evidence="2" id="KW-1003">Cell membrane</keyword>
<dbReference type="EMBL" id="JAGKQM010000010">
    <property type="protein sequence ID" value="KAH0907906.1"/>
    <property type="molecule type" value="Genomic_DNA"/>
</dbReference>
<keyword evidence="14" id="KW-1185">Reference proteome</keyword>
<feature type="region of interest" description="Disordered" evidence="11">
    <location>
        <begin position="1"/>
        <end position="38"/>
    </location>
</feature>
<protein>
    <recommendedName>
        <fullName evidence="12">SHSP domain-containing protein</fullName>
    </recommendedName>
</protein>
<evidence type="ECO:0000256" key="2">
    <source>
        <dbReference type="ARBA" id="ARBA00022475"/>
    </source>
</evidence>
<keyword evidence="4" id="KW-0677">Repeat</keyword>
<feature type="coiled-coil region" evidence="10">
    <location>
        <begin position="146"/>
        <end position="198"/>
    </location>
</feature>
<evidence type="ECO:0000256" key="3">
    <source>
        <dbReference type="ARBA" id="ARBA00022692"/>
    </source>
</evidence>
<evidence type="ECO:0000256" key="6">
    <source>
        <dbReference type="ARBA" id="ARBA00022989"/>
    </source>
</evidence>
<dbReference type="PANTHER" id="PTHR43670:SF121">
    <property type="entry name" value="PROTEIN RESTRICTED TEV MOVEMENT 2"/>
    <property type="match status" value="1"/>
</dbReference>
<dbReference type="SUPFAM" id="SSF49764">
    <property type="entry name" value="HSP20-like chaperones"/>
    <property type="match status" value="4"/>
</dbReference>
<evidence type="ECO:0000313" key="14">
    <source>
        <dbReference type="Proteomes" id="UP000824890"/>
    </source>
</evidence>
<dbReference type="Pfam" id="PF00011">
    <property type="entry name" value="HSP20"/>
    <property type="match status" value="4"/>
</dbReference>
<keyword evidence="7" id="KW-0472">Membrane</keyword>
<dbReference type="PROSITE" id="PS01031">
    <property type="entry name" value="SHSP"/>
    <property type="match status" value="4"/>
</dbReference>
<keyword evidence="5" id="KW-0611">Plant defense</keyword>
<evidence type="ECO:0000256" key="8">
    <source>
        <dbReference type="PROSITE-ProRule" id="PRU00285"/>
    </source>
</evidence>
<evidence type="ECO:0000256" key="11">
    <source>
        <dbReference type="SAM" id="MobiDB-lite"/>
    </source>
</evidence>
<accession>A0ABQ8BSU6</accession>
<keyword evidence="3" id="KW-0812">Transmembrane</keyword>
<evidence type="ECO:0000259" key="12">
    <source>
        <dbReference type="PROSITE" id="PS01031"/>
    </source>
</evidence>
<feature type="domain" description="SHSP" evidence="12">
    <location>
        <begin position="226"/>
        <end position="331"/>
    </location>
</feature>
<evidence type="ECO:0000256" key="10">
    <source>
        <dbReference type="SAM" id="Coils"/>
    </source>
</evidence>
<keyword evidence="10" id="KW-0175">Coiled coil</keyword>
<reference evidence="13 14" key="1">
    <citation type="submission" date="2021-05" db="EMBL/GenBank/DDBJ databases">
        <title>Genome Assembly of Synthetic Allotetraploid Brassica napus Reveals Homoeologous Exchanges between Subgenomes.</title>
        <authorList>
            <person name="Davis J.T."/>
        </authorList>
    </citation>
    <scope>NUCLEOTIDE SEQUENCE [LARGE SCALE GENOMIC DNA]</scope>
    <source>
        <strain evidence="14">cv. Da-Ae</strain>
        <tissue evidence="13">Seedling</tissue>
    </source>
</reference>
<sequence>AINHNGYSFSKLGQKQPAQKEKTKFTRQQPRGTGLGVQHEDFVPKSEWKNQPKAILLTIDLPGFTKEQIKVTYVHTSKMLKVTGERPLAGPRRWSRFNEVFSVPPNCLVDKIYGTFNNNSLTITMPKKTIRKMPDLPEAPKTGDEKVEKLEEKRFLEESIRKAKEEEAEKKKKLHEEREAILRKLQEEAKTKEMAERRKFQEEAKAKEKFPLTAARQEPRGTGLEVQYLDFVPKYGWKDEREATLLIIDLPGFTKEQIKSTYVHTSNTLRVTGERPLAGPRRWSRFNEVFTVPHNCLVNKIHGNFNNNSLTITMPKETVTKMPDLPEASKTMVQKVEKLDEKRLLEESRRKEKEEEAEKKKKLHEEREAILRKLQEEAKTKEMAERRKFQEEAKAKEKFPLTAARQQPRGTGLEVQYLDFVPKYGWKDEREATLLIIDLPGFTKEQIKSTYVHTSNTLRVTGERPLAGPRRWSRFNEVFTVPHNCLVNKIHGNFNNNSLTITMPKKTIIEMPNLWETYKTVAEKVEKVEKLEEKRLLEESKRKKEEEEAEKKKKLLEEKESILKKLQEEAKAKEVEARKLQEEAKEMVESMRLQEAAIAKERAEAKKLQEEANIKEMAEARKLQEAAIAKELAEARKLLEEAIAEEKAEVRKLQEAAIAKEMAEARRLLEKAIEEEKAEARRLQEIAKENEIAEAKKLQEAKAKEMAEERKLQEETIAKERADARKLQEAAKAKEMAEARKLQGAIIAKQRAEARRLQEEANAKEMAEAKRLQEEAKAKEMATAKKLQERAEAKRLQEETRAKEMVEARKLEQATKTKEMAEARRLQEEAIEKEKAEARKVQEEATTKEKLVEEAALENKIQKNKSVVESVRKEKILMPAKDRKPSELEKASKTGLYKMRSWCWDQTCIWGSKREQEKLGYLGKKKREDMKRDNGKEVDARQQPRGTGLEVQYKDFVPKSDWKDQPEAILFTIDLPGFTKEQIKVMYVHASTMIRVTGERPLAGRKWSRFNKVFNVPQNCLANKIHGSFNNNTLTITMPKETITKMPNLPETSKTMADKVEKLEEKRLLEESTRKEKEAEAEKKKKLLEEKEGILRKLQEEAKAKEMAEAKKLQEEAIAKEKAEARRVQEAAIAKEKAEARRLQEEAKAKEMAEARRLQEEVVAKEKAEARRLQEEAKAKEMDEARRLQAEAIAKEKAEARRLQEEAKAKEMAEARRLQEAAMSNEKLLEEAALEKKIQDKKSMDEFVRKEKMKEKLSDSVLEENKTGKGIMEKIRGREITSEEKKLMMNVGVSAFVIFALGAYVSYRPE</sequence>
<feature type="domain" description="SHSP" evidence="12">
    <location>
        <begin position="415"/>
        <end position="524"/>
    </location>
</feature>